<name>A0A8J5WMC0_ZIZPA</name>
<accession>A0A8J5WMC0</accession>
<reference evidence="3" key="2">
    <citation type="submission" date="2021-02" db="EMBL/GenBank/DDBJ databases">
        <authorList>
            <person name="Kimball J.A."/>
            <person name="Haas M.W."/>
            <person name="Macchietto M."/>
            <person name="Kono T."/>
            <person name="Duquette J."/>
            <person name="Shao M."/>
        </authorList>
    </citation>
    <scope>NUCLEOTIDE SEQUENCE</scope>
    <source>
        <tissue evidence="3">Fresh leaf tissue</tissue>
    </source>
</reference>
<protein>
    <recommendedName>
        <fullName evidence="2">Pyruvate carboxyltransferase domain-containing protein</fullName>
    </recommendedName>
</protein>
<dbReference type="PANTHER" id="PTHR10277:SF9">
    <property type="entry name" value="2-ISOPROPYLMALATE SYNTHASE 1, CHLOROPLASTIC-RELATED"/>
    <property type="match status" value="1"/>
</dbReference>
<evidence type="ECO:0000256" key="1">
    <source>
        <dbReference type="SAM" id="MobiDB-lite"/>
    </source>
</evidence>
<dbReference type="AlphaFoldDB" id="A0A8J5WMC0"/>
<dbReference type="Pfam" id="PF00682">
    <property type="entry name" value="HMGL-like"/>
    <property type="match status" value="1"/>
</dbReference>
<dbReference type="GO" id="GO:0009507">
    <property type="term" value="C:chloroplast"/>
    <property type="evidence" value="ECO:0007669"/>
    <property type="project" value="TreeGrafter"/>
</dbReference>
<reference evidence="3" key="1">
    <citation type="journal article" date="2021" name="bioRxiv">
        <title>Whole Genome Assembly and Annotation of Northern Wild Rice, Zizania palustris L., Supports a Whole Genome Duplication in the Zizania Genus.</title>
        <authorList>
            <person name="Haas M."/>
            <person name="Kono T."/>
            <person name="Macchietto M."/>
            <person name="Millas R."/>
            <person name="McGilp L."/>
            <person name="Shao M."/>
            <person name="Duquette J."/>
            <person name="Hirsch C.N."/>
            <person name="Kimball J."/>
        </authorList>
    </citation>
    <scope>NUCLEOTIDE SEQUENCE</scope>
    <source>
        <tissue evidence="3">Fresh leaf tissue</tissue>
    </source>
</reference>
<dbReference type="GO" id="GO:0009098">
    <property type="term" value="P:L-leucine biosynthetic process"/>
    <property type="evidence" value="ECO:0007669"/>
    <property type="project" value="TreeGrafter"/>
</dbReference>
<comment type="caution">
    <text evidence="3">The sequence shown here is derived from an EMBL/GenBank/DDBJ whole genome shotgun (WGS) entry which is preliminary data.</text>
</comment>
<proteinExistence type="predicted"/>
<evidence type="ECO:0000259" key="2">
    <source>
        <dbReference type="Pfam" id="PF00682"/>
    </source>
</evidence>
<dbReference type="GO" id="GO:0003852">
    <property type="term" value="F:2-isopropylmalate synthase activity"/>
    <property type="evidence" value="ECO:0007669"/>
    <property type="project" value="TreeGrafter"/>
</dbReference>
<organism evidence="3 4">
    <name type="scientific">Zizania palustris</name>
    <name type="common">Northern wild rice</name>
    <dbReference type="NCBI Taxonomy" id="103762"/>
    <lineage>
        <taxon>Eukaryota</taxon>
        <taxon>Viridiplantae</taxon>
        <taxon>Streptophyta</taxon>
        <taxon>Embryophyta</taxon>
        <taxon>Tracheophyta</taxon>
        <taxon>Spermatophyta</taxon>
        <taxon>Magnoliopsida</taxon>
        <taxon>Liliopsida</taxon>
        <taxon>Poales</taxon>
        <taxon>Poaceae</taxon>
        <taxon>BOP clade</taxon>
        <taxon>Oryzoideae</taxon>
        <taxon>Oryzeae</taxon>
        <taxon>Zizaniinae</taxon>
        <taxon>Zizania</taxon>
    </lineage>
</organism>
<dbReference type="InterPro" id="IPR050073">
    <property type="entry name" value="2-IPM_HCS-like"/>
</dbReference>
<feature type="region of interest" description="Disordered" evidence="1">
    <location>
        <begin position="1"/>
        <end position="28"/>
    </location>
</feature>
<dbReference type="OrthoDB" id="2015253at2759"/>
<gene>
    <name evidence="3" type="ORF">GUJ93_ZPchr0011g28420</name>
</gene>
<dbReference type="PANTHER" id="PTHR10277">
    <property type="entry name" value="HOMOCITRATE SYNTHASE-RELATED"/>
    <property type="match status" value="1"/>
</dbReference>
<keyword evidence="4" id="KW-1185">Reference proteome</keyword>
<dbReference type="InterPro" id="IPR000891">
    <property type="entry name" value="PYR_CT"/>
</dbReference>
<evidence type="ECO:0000313" key="3">
    <source>
        <dbReference type="EMBL" id="KAG8091176.1"/>
    </source>
</evidence>
<sequence>MASSLLSSSKPYCASANPTTTPRPHAPTLSSFRTAATRFSHGLAAAAANPSVSHRYRTLARPVRASLALRRPNTAEKLVIARQLARLGVDIIEAGFPASSPDDLDAVRSIAIEVGNTPVGKDGHVPVICGLSRCNK</sequence>
<dbReference type="EMBL" id="JAAALK010000081">
    <property type="protein sequence ID" value="KAG8091176.1"/>
    <property type="molecule type" value="Genomic_DNA"/>
</dbReference>
<feature type="domain" description="Pyruvate carboxyltransferase" evidence="2">
    <location>
        <begin position="73"/>
        <end position="118"/>
    </location>
</feature>
<evidence type="ECO:0000313" key="4">
    <source>
        <dbReference type="Proteomes" id="UP000729402"/>
    </source>
</evidence>
<dbReference type="Proteomes" id="UP000729402">
    <property type="component" value="Unassembled WGS sequence"/>
</dbReference>